<dbReference type="GO" id="GO:0005737">
    <property type="term" value="C:cytoplasm"/>
    <property type="evidence" value="ECO:0007669"/>
    <property type="project" value="TreeGrafter"/>
</dbReference>
<sequence length="284" mass="33042">MRWQRERRKKIKDLSYVVPQEEDKKDAYLQKNREDTTITWIGHSSFLIQMNGLNIVTDIVWAKRMGFDIRLAEPGLNPEQMPEMDVVLISHSHYDHLDIPSLRKLKGNPVFLAPVGLKNYLERRKFSPVKEFNWWDSTTIKNVTFTFVPSKHWTKRTLTDTNTSHWGGWVLEGRGKTIYFAGDSGYFDGFKEIGKKFKIDYALIPIGAYEPEWFMSAQHINPEEAVQVFLDVQAKVFIPMHYGAFRLADDTPKEALDRLMDAWEKQEIDKSSLAILKLGETLTI</sequence>
<evidence type="ECO:0000259" key="1">
    <source>
        <dbReference type="SMART" id="SM00849"/>
    </source>
</evidence>
<dbReference type="SMART" id="SM00849">
    <property type="entry name" value="Lactamase_B"/>
    <property type="match status" value="1"/>
</dbReference>
<dbReference type="Proteomes" id="UP000051888">
    <property type="component" value="Unassembled WGS sequence"/>
</dbReference>
<dbReference type="Pfam" id="PF12706">
    <property type="entry name" value="Lactamase_B_2"/>
    <property type="match status" value="1"/>
</dbReference>
<dbReference type="InterPro" id="IPR001279">
    <property type="entry name" value="Metallo-B-lactamas"/>
</dbReference>
<dbReference type="STRING" id="157838.AN964_11615"/>
<keyword evidence="2" id="KW-0378">Hydrolase</keyword>
<dbReference type="Gene3D" id="3.60.15.10">
    <property type="entry name" value="Ribonuclease Z/Hydroxyacylglutathione hydrolase-like"/>
    <property type="match status" value="1"/>
</dbReference>
<proteinExistence type="predicted"/>
<comment type="caution">
    <text evidence="2">The sequence shown here is derived from an EMBL/GenBank/DDBJ whole genome shotgun (WGS) entry which is preliminary data.</text>
</comment>
<dbReference type="PIRSF" id="PIRSF038896">
    <property type="entry name" value="NAPE-PLD"/>
    <property type="match status" value="1"/>
</dbReference>
<dbReference type="InterPro" id="IPR036866">
    <property type="entry name" value="RibonucZ/Hydroxyglut_hydro"/>
</dbReference>
<feature type="domain" description="Metallo-beta-lactamase" evidence="1">
    <location>
        <begin position="42"/>
        <end position="241"/>
    </location>
</feature>
<accession>A0A0Q3WZP8</accession>
<dbReference type="PANTHER" id="PTHR15032">
    <property type="entry name" value="N-ACYL-PHOSPHATIDYLETHANOLAMINE-HYDROLYZING PHOSPHOLIPASE D"/>
    <property type="match status" value="1"/>
</dbReference>
<evidence type="ECO:0000313" key="3">
    <source>
        <dbReference type="Proteomes" id="UP000051888"/>
    </source>
</evidence>
<dbReference type="GO" id="GO:0008270">
    <property type="term" value="F:zinc ion binding"/>
    <property type="evidence" value="ECO:0007669"/>
    <property type="project" value="InterPro"/>
</dbReference>
<evidence type="ECO:0000313" key="2">
    <source>
        <dbReference type="EMBL" id="KQL55475.1"/>
    </source>
</evidence>
<gene>
    <name evidence="2" type="ORF">AN964_11615</name>
</gene>
<keyword evidence="3" id="KW-1185">Reference proteome</keyword>
<dbReference type="PATRIC" id="fig|157838.3.peg.2557"/>
<dbReference type="AlphaFoldDB" id="A0A0Q3WZP8"/>
<dbReference type="PANTHER" id="PTHR15032:SF36">
    <property type="entry name" value="METALLO-BETA-LACTAMASE DOMAIN-CONTAINING PROTEIN"/>
    <property type="match status" value="1"/>
</dbReference>
<dbReference type="InterPro" id="IPR024884">
    <property type="entry name" value="NAPE-PLD"/>
</dbReference>
<dbReference type="EMBL" id="LJJC01000004">
    <property type="protein sequence ID" value="KQL55475.1"/>
    <property type="molecule type" value="Genomic_DNA"/>
</dbReference>
<dbReference type="GO" id="GO:0070290">
    <property type="term" value="F:N-acylphosphatidylethanolamine-specific phospholipase D activity"/>
    <property type="evidence" value="ECO:0007669"/>
    <property type="project" value="InterPro"/>
</dbReference>
<organism evidence="2 3">
    <name type="scientific">Heyndrickxia shackletonii</name>
    <dbReference type="NCBI Taxonomy" id="157838"/>
    <lineage>
        <taxon>Bacteria</taxon>
        <taxon>Bacillati</taxon>
        <taxon>Bacillota</taxon>
        <taxon>Bacilli</taxon>
        <taxon>Bacillales</taxon>
        <taxon>Bacillaceae</taxon>
        <taxon>Heyndrickxia</taxon>
    </lineage>
</organism>
<dbReference type="SUPFAM" id="SSF56281">
    <property type="entry name" value="Metallo-hydrolase/oxidoreductase"/>
    <property type="match status" value="1"/>
</dbReference>
<reference evidence="2 3" key="1">
    <citation type="submission" date="2015-09" db="EMBL/GenBank/DDBJ databases">
        <title>Genome sequencing project for genomic taxonomy and phylogenomics of Bacillus-like bacteria.</title>
        <authorList>
            <person name="Liu B."/>
            <person name="Wang J."/>
            <person name="Zhu Y."/>
            <person name="Liu G."/>
            <person name="Chen Q."/>
            <person name="Chen Z."/>
            <person name="Lan J."/>
            <person name="Che J."/>
            <person name="Ge C."/>
            <person name="Shi H."/>
            <person name="Pan Z."/>
            <person name="Liu X."/>
        </authorList>
    </citation>
    <scope>NUCLEOTIDE SEQUENCE [LARGE SCALE GENOMIC DNA]</scope>
    <source>
        <strain evidence="2 3">LMG 18435</strain>
    </source>
</reference>
<protein>
    <submittedName>
        <fullName evidence="2">MBL fold metallo-hydrolase</fullName>
    </submittedName>
</protein>
<name>A0A0Q3WZP8_9BACI</name>